<dbReference type="EMBL" id="UZAE01004919">
    <property type="protein sequence ID" value="VDO01422.1"/>
    <property type="molecule type" value="Genomic_DNA"/>
</dbReference>
<dbReference type="AlphaFoldDB" id="A0A0R3TES5"/>
<accession>A0A0R3TES5</accession>
<dbReference type="STRING" id="102285.A0A0R3TES5"/>
<evidence type="ECO:0000313" key="3">
    <source>
        <dbReference type="Proteomes" id="UP000278807"/>
    </source>
</evidence>
<sequence>MGQSQSSKVSGDQNQNIEIELPVKKRQCTDVICCVLFIICLSLLGALAGFSFIMGDYRRIIFPKDSHGKICGLDYPDKGRLFFYNMSSCLDMSDVVLKFGCPTEKVKFT</sequence>
<dbReference type="WBParaSite" id="HNAJ_0000556401-mRNA-1">
    <property type="protein sequence ID" value="HNAJ_0000556401-mRNA-1"/>
    <property type="gene ID" value="HNAJ_0000556401"/>
</dbReference>
<evidence type="ECO:0000313" key="4">
    <source>
        <dbReference type="WBParaSite" id="HNAJ_0000556401-mRNA-1"/>
    </source>
</evidence>
<name>A0A0R3TES5_RODNA</name>
<keyword evidence="1" id="KW-0812">Transmembrane</keyword>
<dbReference type="Proteomes" id="UP000278807">
    <property type="component" value="Unassembled WGS sequence"/>
</dbReference>
<evidence type="ECO:0000313" key="2">
    <source>
        <dbReference type="EMBL" id="VDO01422.1"/>
    </source>
</evidence>
<dbReference type="OrthoDB" id="6280189at2759"/>
<reference evidence="4" key="1">
    <citation type="submission" date="2017-02" db="UniProtKB">
        <authorList>
            <consortium name="WormBaseParasite"/>
        </authorList>
    </citation>
    <scope>IDENTIFICATION</scope>
</reference>
<keyword evidence="1" id="KW-0472">Membrane</keyword>
<reference evidence="2 3" key="2">
    <citation type="submission" date="2018-11" db="EMBL/GenBank/DDBJ databases">
        <authorList>
            <consortium name="Pathogen Informatics"/>
        </authorList>
    </citation>
    <scope>NUCLEOTIDE SEQUENCE [LARGE SCALE GENOMIC DNA]</scope>
</reference>
<evidence type="ECO:0000256" key="1">
    <source>
        <dbReference type="SAM" id="Phobius"/>
    </source>
</evidence>
<protein>
    <submittedName>
        <fullName evidence="4">Integral membrane protein 2</fullName>
    </submittedName>
</protein>
<organism evidence="4">
    <name type="scientific">Rodentolepis nana</name>
    <name type="common">Dwarf tapeworm</name>
    <name type="synonym">Hymenolepis nana</name>
    <dbReference type="NCBI Taxonomy" id="102285"/>
    <lineage>
        <taxon>Eukaryota</taxon>
        <taxon>Metazoa</taxon>
        <taxon>Spiralia</taxon>
        <taxon>Lophotrochozoa</taxon>
        <taxon>Platyhelminthes</taxon>
        <taxon>Cestoda</taxon>
        <taxon>Eucestoda</taxon>
        <taxon>Cyclophyllidea</taxon>
        <taxon>Hymenolepididae</taxon>
        <taxon>Rodentolepis</taxon>
    </lineage>
</organism>
<gene>
    <name evidence="2" type="ORF">HNAJ_LOCUS5562</name>
</gene>
<feature type="transmembrane region" description="Helical" evidence="1">
    <location>
        <begin position="31"/>
        <end position="54"/>
    </location>
</feature>
<keyword evidence="1" id="KW-1133">Transmembrane helix</keyword>
<keyword evidence="3" id="KW-1185">Reference proteome</keyword>
<proteinExistence type="predicted"/>